<dbReference type="AlphaFoldDB" id="A0A1G8MEH3"/>
<name>A0A1G8MEH3_9PSED</name>
<protein>
    <submittedName>
        <fullName evidence="6">Fatty acid cis/trans isomerase (CTI)</fullName>
    </submittedName>
</protein>
<keyword evidence="2 3" id="KW-0408">Iron</keyword>
<evidence type="ECO:0000313" key="7">
    <source>
        <dbReference type="Proteomes" id="UP000182894"/>
    </source>
</evidence>
<proteinExistence type="predicted"/>
<reference evidence="7" key="1">
    <citation type="submission" date="2016-10" db="EMBL/GenBank/DDBJ databases">
        <authorList>
            <person name="Varghese N."/>
            <person name="Submissions S."/>
        </authorList>
    </citation>
    <scope>NUCLEOTIDE SEQUENCE [LARGE SCALE GENOMIC DNA]</scope>
    <source>
        <strain evidence="7">ATCC 700689</strain>
    </source>
</reference>
<dbReference type="GO" id="GO:0020037">
    <property type="term" value="F:heme binding"/>
    <property type="evidence" value="ECO:0007669"/>
    <property type="project" value="InterPro"/>
</dbReference>
<accession>A0A1G8MEH3</accession>
<dbReference type="OrthoDB" id="9809746at2"/>
<dbReference type="GO" id="GO:0046872">
    <property type="term" value="F:metal ion binding"/>
    <property type="evidence" value="ECO:0007669"/>
    <property type="project" value="UniProtKB-KW"/>
</dbReference>
<keyword evidence="4" id="KW-0732">Signal</keyword>
<organism evidence="6 7">
    <name type="scientific">Pseudomonas abietaniphila</name>
    <dbReference type="NCBI Taxonomy" id="89065"/>
    <lineage>
        <taxon>Bacteria</taxon>
        <taxon>Pseudomonadati</taxon>
        <taxon>Pseudomonadota</taxon>
        <taxon>Gammaproteobacteria</taxon>
        <taxon>Pseudomonadales</taxon>
        <taxon>Pseudomonadaceae</taxon>
        <taxon>Pseudomonas</taxon>
    </lineage>
</organism>
<feature type="domain" description="Cytochrome c" evidence="5">
    <location>
        <begin position="35"/>
        <end position="194"/>
    </location>
</feature>
<dbReference type="Pfam" id="PF06934">
    <property type="entry name" value="CTI"/>
    <property type="match status" value="1"/>
</dbReference>
<dbReference type="EMBL" id="FNCO01000015">
    <property type="protein sequence ID" value="SDI66227.1"/>
    <property type="molecule type" value="Genomic_DNA"/>
</dbReference>
<dbReference type="InterPro" id="IPR009056">
    <property type="entry name" value="Cyt_c-like_dom"/>
</dbReference>
<evidence type="ECO:0000256" key="2">
    <source>
        <dbReference type="ARBA" id="ARBA00023004"/>
    </source>
</evidence>
<feature type="signal peptide" evidence="4">
    <location>
        <begin position="1"/>
        <end position="20"/>
    </location>
</feature>
<dbReference type="GO" id="GO:0016853">
    <property type="term" value="F:isomerase activity"/>
    <property type="evidence" value="ECO:0007669"/>
    <property type="project" value="UniProtKB-KW"/>
</dbReference>
<dbReference type="STRING" id="89065.SAMN05216605_115168"/>
<sequence>MLHRVFATVVALMFCGAALAQSPLPQSTVPHPAISYSRDIQPIFTEKCVACHACNDAACQLNLGSGEGVLRGASKVPVYQGDRSQAVAPTRIFYDAQGPEAWRKKGFYSVLDGQSNQAALMAKMLEFGHSAPLVPNARIPDDIVLGLNRENMCPLPQEFEGYAKSHPGQGMPLAVTGLSDAQYSTLQSWLAAGAPVDQTPLQASPAEAAQITDWENLFNRPGSTEALVARWLYEHLFLAHIYFTGGEPGHFFQWVRSRTPSGQPVDLIATRRPDDDPGTTFYYRLMPVQGVIVHKTHITYPMGPQKLDRVKQLFYSGNWHATELPGYSPQRRANPFDTFKEIPAVARYQFMLDNAEYFVRTFIRGPVCRGQIATDVIRDHFWALFQEPAHDRYITDAVYRGKATPLLAMPGQNDDVGSVLSLWHDYRDKRNEYEELRSDAYAHMPPPGWATLWAGNDNALLTIFRHFDSATVNKGLIGDLPTTVWLFDYPLLERTYYQLVVNFDVYGNVSHQVQTRLYFDLIRNGAEVNFLRLMPANKRDDILGSWYQNSGKVKMWMDYQAIDDDTPTGMKLDEKDPKHDFQRKLVERAGTLNATPDPINRCTGAYCSRPGIGPVFSDVEQSLSRLVSRPAAGLRVIDRLPEATMLRIQDGSGKRIVYSMLRNRAHGNVAFLLGEAYRYQPGLDSLTIYPGVLSSYPNFIFNIPANEVSAFVDAMEQAHEHKEAFEKIVERWGVRRSNPLFWTYFHDLDHYIQETEPAEAGVLDMNRYENL</sequence>
<feature type="chain" id="PRO_5010292414" evidence="4">
    <location>
        <begin position="21"/>
        <end position="771"/>
    </location>
</feature>
<evidence type="ECO:0000259" key="5">
    <source>
        <dbReference type="PROSITE" id="PS51007"/>
    </source>
</evidence>
<dbReference type="InterPro" id="IPR010706">
    <property type="entry name" value="Fatty_acid_cis-trans_isomerase"/>
</dbReference>
<keyword evidence="6" id="KW-0413">Isomerase</keyword>
<gene>
    <name evidence="6" type="ORF">SAMN05216605_115168</name>
</gene>
<keyword evidence="7" id="KW-1185">Reference proteome</keyword>
<dbReference type="GO" id="GO:0009055">
    <property type="term" value="F:electron transfer activity"/>
    <property type="evidence" value="ECO:0007669"/>
    <property type="project" value="InterPro"/>
</dbReference>
<dbReference type="RefSeq" id="WP_074756825.1">
    <property type="nucleotide sequence ID" value="NZ_FNCO01000015.1"/>
</dbReference>
<evidence type="ECO:0000256" key="4">
    <source>
        <dbReference type="SAM" id="SignalP"/>
    </source>
</evidence>
<keyword evidence="1 3" id="KW-0479">Metal-binding</keyword>
<dbReference type="PROSITE" id="PS51007">
    <property type="entry name" value="CYTC"/>
    <property type="match status" value="1"/>
</dbReference>
<evidence type="ECO:0000313" key="6">
    <source>
        <dbReference type="EMBL" id="SDI66227.1"/>
    </source>
</evidence>
<evidence type="ECO:0000256" key="3">
    <source>
        <dbReference type="PROSITE-ProRule" id="PRU00433"/>
    </source>
</evidence>
<evidence type="ECO:0000256" key="1">
    <source>
        <dbReference type="ARBA" id="ARBA00022723"/>
    </source>
</evidence>
<keyword evidence="3" id="KW-0349">Heme</keyword>
<dbReference type="Proteomes" id="UP000182894">
    <property type="component" value="Unassembled WGS sequence"/>
</dbReference>